<accession>A0ABZ0JNB3</accession>
<dbReference type="EMBL" id="CP126172">
    <property type="protein sequence ID" value="WOS41150.1"/>
    <property type="molecule type" value="Genomic_DNA"/>
</dbReference>
<protein>
    <submittedName>
        <fullName evidence="1">Uncharacterized protein</fullName>
    </submittedName>
</protein>
<reference evidence="1 2" key="1">
    <citation type="submission" date="2023-05" db="EMBL/GenBank/DDBJ databases">
        <title>Xanthomonas rydalmerenesis sp. nov., a novel Xanthomonas species isolated from Fragaria x ananassa.</title>
        <authorList>
            <person name="McKnight D.J.E."/>
            <person name="Wong-Bajracharya J."/>
            <person name="Okoh E.B."/>
            <person name="Snijders F."/>
            <person name="Lidbetter F."/>
            <person name="Webster J."/>
            <person name="Djordjevic S.P."/>
            <person name="Bogema D.R."/>
            <person name="Chapman T.A."/>
        </authorList>
    </citation>
    <scope>NUCLEOTIDE SEQUENCE [LARGE SCALE GENOMIC DNA]</scope>
    <source>
        <strain evidence="1 2">DAR34883</strain>
    </source>
</reference>
<evidence type="ECO:0000313" key="1">
    <source>
        <dbReference type="EMBL" id="WOS41150.1"/>
    </source>
</evidence>
<organism evidence="1 2">
    <name type="scientific">Xanthomonas rydalmerensis</name>
    <dbReference type="NCBI Taxonomy" id="3046274"/>
    <lineage>
        <taxon>Bacteria</taxon>
        <taxon>Pseudomonadati</taxon>
        <taxon>Pseudomonadota</taxon>
        <taxon>Gammaproteobacteria</taxon>
        <taxon>Lysobacterales</taxon>
        <taxon>Lysobacteraceae</taxon>
        <taxon>Xanthomonas</taxon>
    </lineage>
</organism>
<name>A0ABZ0JNB3_9XANT</name>
<keyword evidence="2" id="KW-1185">Reference proteome</keyword>
<dbReference type="Proteomes" id="UP001302020">
    <property type="component" value="Chromosome"/>
</dbReference>
<gene>
    <name evidence="1" type="ORF">QN243_01305</name>
</gene>
<dbReference type="RefSeq" id="WP_317844344.1">
    <property type="nucleotide sequence ID" value="NZ_CP126170.1"/>
</dbReference>
<proteinExistence type="predicted"/>
<evidence type="ECO:0000313" key="2">
    <source>
        <dbReference type="Proteomes" id="UP001302020"/>
    </source>
</evidence>
<sequence>MKNMTLRNNTKYVAQFVVTKGQQVVARIPGIEPNSSMLVPTDNAYEVTATAVIDGNTYISAPLQVSGPTGFLAQVLQVRAQGTYEFNVVEVPSLNPSQLQFQKTCLSPVTFTITKNKRPLQSVVVNDSFEVQSLDISDTYYVYAVVNGVTTDTLTTSNPESTITASTDSSDLERGYATLDLG</sequence>